<feature type="compositionally biased region" description="Basic and acidic residues" evidence="1">
    <location>
        <begin position="1"/>
        <end position="16"/>
    </location>
</feature>
<name>A0A4C1YAZ9_EUMVA</name>
<reference evidence="2 3" key="1">
    <citation type="journal article" date="2019" name="Commun. Biol.">
        <title>The bagworm genome reveals a unique fibroin gene that provides high tensile strength.</title>
        <authorList>
            <person name="Kono N."/>
            <person name="Nakamura H."/>
            <person name="Ohtoshi R."/>
            <person name="Tomita M."/>
            <person name="Numata K."/>
            <person name="Arakawa K."/>
        </authorList>
    </citation>
    <scope>NUCLEOTIDE SEQUENCE [LARGE SCALE GENOMIC DNA]</scope>
</reference>
<evidence type="ECO:0000313" key="3">
    <source>
        <dbReference type="Proteomes" id="UP000299102"/>
    </source>
</evidence>
<dbReference type="EMBL" id="BGZK01001137">
    <property type="protein sequence ID" value="GBP72210.1"/>
    <property type="molecule type" value="Genomic_DNA"/>
</dbReference>
<dbReference type="Proteomes" id="UP000299102">
    <property type="component" value="Unassembled WGS sequence"/>
</dbReference>
<proteinExistence type="predicted"/>
<dbReference type="AlphaFoldDB" id="A0A4C1YAZ9"/>
<evidence type="ECO:0000313" key="2">
    <source>
        <dbReference type="EMBL" id="GBP72210.1"/>
    </source>
</evidence>
<comment type="caution">
    <text evidence="2">The sequence shown here is derived from an EMBL/GenBank/DDBJ whole genome shotgun (WGS) entry which is preliminary data.</text>
</comment>
<organism evidence="2 3">
    <name type="scientific">Eumeta variegata</name>
    <name type="common">Bagworm moth</name>
    <name type="synonym">Eumeta japonica</name>
    <dbReference type="NCBI Taxonomy" id="151549"/>
    <lineage>
        <taxon>Eukaryota</taxon>
        <taxon>Metazoa</taxon>
        <taxon>Ecdysozoa</taxon>
        <taxon>Arthropoda</taxon>
        <taxon>Hexapoda</taxon>
        <taxon>Insecta</taxon>
        <taxon>Pterygota</taxon>
        <taxon>Neoptera</taxon>
        <taxon>Endopterygota</taxon>
        <taxon>Lepidoptera</taxon>
        <taxon>Glossata</taxon>
        <taxon>Ditrysia</taxon>
        <taxon>Tineoidea</taxon>
        <taxon>Psychidae</taxon>
        <taxon>Oiketicinae</taxon>
        <taxon>Eumeta</taxon>
    </lineage>
</organism>
<protein>
    <submittedName>
        <fullName evidence="2">Uncharacterized protein</fullName>
    </submittedName>
</protein>
<keyword evidence="3" id="KW-1185">Reference proteome</keyword>
<sequence>MKEKKKDSTSARDTSRRPHCRVSARGHPISSDASRSQAIVHFRSTIPGIVGPSKALLHIAVSASTRLDADFLKKYENKMDQRTDRRSFIKDLPQNCFAMQYRLARVRLENEWGERAAVSTTRQPIYDQRKSLERRVYTTFLQYRSFCSQNVAGMKNKQRNLSICGIFEN</sequence>
<evidence type="ECO:0000256" key="1">
    <source>
        <dbReference type="SAM" id="MobiDB-lite"/>
    </source>
</evidence>
<feature type="region of interest" description="Disordered" evidence="1">
    <location>
        <begin position="1"/>
        <end position="35"/>
    </location>
</feature>
<accession>A0A4C1YAZ9</accession>
<gene>
    <name evidence="2" type="ORF">EVAR_51117_1</name>
</gene>